<dbReference type="RefSeq" id="WP_209643408.1">
    <property type="nucleotide sequence ID" value="NZ_JAGINW010000001.1"/>
</dbReference>
<reference evidence="2 3" key="1">
    <citation type="submission" date="2021-03" db="EMBL/GenBank/DDBJ databases">
        <title>Sequencing the genomes of 1000 actinobacteria strains.</title>
        <authorList>
            <person name="Klenk H.-P."/>
        </authorList>
    </citation>
    <scope>NUCLEOTIDE SEQUENCE [LARGE SCALE GENOMIC DNA]</scope>
    <source>
        <strain evidence="2 3">DSM 46670</strain>
    </source>
</reference>
<accession>A0ABS4TQS9</accession>
<dbReference type="EMBL" id="JAGINW010000001">
    <property type="protein sequence ID" value="MBP2326334.1"/>
    <property type="molecule type" value="Genomic_DNA"/>
</dbReference>
<dbReference type="Gene3D" id="3.40.50.720">
    <property type="entry name" value="NAD(P)-binding Rossmann-like Domain"/>
    <property type="match status" value="1"/>
</dbReference>
<dbReference type="SUPFAM" id="SSF69572">
    <property type="entry name" value="Activating enzymes of the ubiquitin-like proteins"/>
    <property type="match status" value="1"/>
</dbReference>
<feature type="domain" description="THIF-type NAD/FAD binding fold" evidence="1">
    <location>
        <begin position="61"/>
        <end position="188"/>
    </location>
</feature>
<dbReference type="Proteomes" id="UP001519332">
    <property type="component" value="Unassembled WGS sequence"/>
</dbReference>
<evidence type="ECO:0000313" key="3">
    <source>
        <dbReference type="Proteomes" id="UP001519332"/>
    </source>
</evidence>
<sequence length="199" mass="21437">MVRLRIVDDGLADAHVLVLGTGGLNASMIPYLCGLGIGQLTLLDRALASSRQVGDLLDKHRPDVVAAQVDSADELGRWVNDACATREIPLVCTGMWHTEAIVWSVDPGLSGCLECAFRQQPDSAATRNRGSRGIGQISALLGELTAFEILRILTRFEEPAYAANSLFVDFANGGATHEQPWPRDPTCPVCGPKLAQPYR</sequence>
<dbReference type="GO" id="GO:0016779">
    <property type="term" value="F:nucleotidyltransferase activity"/>
    <property type="evidence" value="ECO:0007669"/>
    <property type="project" value="UniProtKB-KW"/>
</dbReference>
<evidence type="ECO:0000259" key="1">
    <source>
        <dbReference type="Pfam" id="PF00899"/>
    </source>
</evidence>
<evidence type="ECO:0000313" key="2">
    <source>
        <dbReference type="EMBL" id="MBP2326334.1"/>
    </source>
</evidence>
<comment type="caution">
    <text evidence="2">The sequence shown here is derived from an EMBL/GenBank/DDBJ whole genome shotgun (WGS) entry which is preliminary data.</text>
</comment>
<gene>
    <name evidence="2" type="ORF">JOF56_006719</name>
</gene>
<keyword evidence="3" id="KW-1185">Reference proteome</keyword>
<organism evidence="2 3">
    <name type="scientific">Kibdelosporangium banguiense</name>
    <dbReference type="NCBI Taxonomy" id="1365924"/>
    <lineage>
        <taxon>Bacteria</taxon>
        <taxon>Bacillati</taxon>
        <taxon>Actinomycetota</taxon>
        <taxon>Actinomycetes</taxon>
        <taxon>Pseudonocardiales</taxon>
        <taxon>Pseudonocardiaceae</taxon>
        <taxon>Kibdelosporangium</taxon>
    </lineage>
</organism>
<name>A0ABS4TQS9_9PSEU</name>
<protein>
    <submittedName>
        <fullName evidence="2">Molybdopterin/thiamine biosynthesis adenylyltransferase</fullName>
    </submittedName>
</protein>
<dbReference type="InterPro" id="IPR035985">
    <property type="entry name" value="Ubiquitin-activating_enz"/>
</dbReference>
<keyword evidence="2" id="KW-0808">Transferase</keyword>
<proteinExistence type="predicted"/>
<dbReference type="Pfam" id="PF00899">
    <property type="entry name" value="ThiF"/>
    <property type="match status" value="1"/>
</dbReference>
<keyword evidence="2" id="KW-0548">Nucleotidyltransferase</keyword>
<dbReference type="InterPro" id="IPR000594">
    <property type="entry name" value="ThiF_NAD_FAD-bd"/>
</dbReference>